<reference evidence="3" key="1">
    <citation type="journal article" date="2022" name="Int. J. Syst. Evol. Microbiol.">
        <title>Anaeromyxobacter oryzae sp. nov., Anaeromyxobacter diazotrophicus sp. nov. and Anaeromyxobacter paludicola sp. nov., isolated from paddy soils.</title>
        <authorList>
            <person name="Itoh H."/>
            <person name="Xu Z."/>
            <person name="Mise K."/>
            <person name="Masuda Y."/>
            <person name="Ushijima N."/>
            <person name="Hayakawa C."/>
            <person name="Shiratori Y."/>
            <person name="Senoo K."/>
        </authorList>
    </citation>
    <scope>NUCLEOTIDE SEQUENCE [LARGE SCALE GENOMIC DNA]</scope>
    <source>
        <strain evidence="3">Red630</strain>
    </source>
</reference>
<dbReference type="Proteomes" id="UP001162734">
    <property type="component" value="Chromosome"/>
</dbReference>
<name>A0ABN6N4P6_9BACT</name>
<dbReference type="SFLD" id="SFLDG01129">
    <property type="entry name" value="C1.5:_HAD__Beta-PGM__Phosphata"/>
    <property type="match status" value="1"/>
</dbReference>
<dbReference type="Pfam" id="PF00702">
    <property type="entry name" value="Hydrolase"/>
    <property type="match status" value="1"/>
</dbReference>
<dbReference type="CDD" id="cd01427">
    <property type="entry name" value="HAD_like"/>
    <property type="match status" value="1"/>
</dbReference>
<dbReference type="InterPro" id="IPR023214">
    <property type="entry name" value="HAD_sf"/>
</dbReference>
<organism evidence="2 3">
    <name type="scientific">Anaeromyxobacter paludicola</name>
    <dbReference type="NCBI Taxonomy" id="2918171"/>
    <lineage>
        <taxon>Bacteria</taxon>
        <taxon>Pseudomonadati</taxon>
        <taxon>Myxococcota</taxon>
        <taxon>Myxococcia</taxon>
        <taxon>Myxococcales</taxon>
        <taxon>Cystobacterineae</taxon>
        <taxon>Anaeromyxobacteraceae</taxon>
        <taxon>Anaeromyxobacter</taxon>
    </lineage>
</organism>
<dbReference type="PANTHER" id="PTHR43316">
    <property type="entry name" value="HYDROLASE, HALOACID DELAHOGENASE-RELATED"/>
    <property type="match status" value="1"/>
</dbReference>
<dbReference type="InterPro" id="IPR051540">
    <property type="entry name" value="S-2-haloacid_dehalogenase"/>
</dbReference>
<dbReference type="InterPro" id="IPR036412">
    <property type="entry name" value="HAD-like_sf"/>
</dbReference>
<protein>
    <recommendedName>
        <fullName evidence="4">HAD family hydrolase</fullName>
    </recommendedName>
</protein>
<gene>
    <name evidence="2" type="ORF">AMPC_12520</name>
</gene>
<dbReference type="EMBL" id="AP025592">
    <property type="protein sequence ID" value="BDG08139.1"/>
    <property type="molecule type" value="Genomic_DNA"/>
</dbReference>
<evidence type="ECO:0000313" key="3">
    <source>
        <dbReference type="Proteomes" id="UP001162734"/>
    </source>
</evidence>
<dbReference type="Gene3D" id="3.40.50.1000">
    <property type="entry name" value="HAD superfamily/HAD-like"/>
    <property type="match status" value="1"/>
</dbReference>
<dbReference type="SFLD" id="SFLDS00003">
    <property type="entry name" value="Haloacid_Dehalogenase"/>
    <property type="match status" value="1"/>
</dbReference>
<dbReference type="Pfam" id="PF13242">
    <property type="entry name" value="Hydrolase_like"/>
    <property type="match status" value="1"/>
</dbReference>
<keyword evidence="3" id="KW-1185">Reference proteome</keyword>
<dbReference type="SUPFAM" id="SSF56784">
    <property type="entry name" value="HAD-like"/>
    <property type="match status" value="1"/>
</dbReference>
<accession>A0ABN6N4P6</accession>
<evidence type="ECO:0008006" key="4">
    <source>
        <dbReference type="Google" id="ProtNLM"/>
    </source>
</evidence>
<evidence type="ECO:0000256" key="1">
    <source>
        <dbReference type="ARBA" id="ARBA00022801"/>
    </source>
</evidence>
<dbReference type="PANTHER" id="PTHR43316:SF3">
    <property type="entry name" value="HALOACID DEHALOGENASE, TYPE II (AFU_ORTHOLOGUE AFUA_2G07750)-RELATED"/>
    <property type="match status" value="1"/>
</dbReference>
<evidence type="ECO:0000313" key="2">
    <source>
        <dbReference type="EMBL" id="BDG08139.1"/>
    </source>
</evidence>
<sequence>MPGFRAVVTDLDNTLYPWVDYIVPSLEAMVASLEATTGLPRIRIVQSLKAVYTKYESNEYPFAIQESDIFQPYESDFDSFNQLVVDPARRAFKAARERYLRPYPGVPEALAAIRARGLLLVALTDAPRNAAELRLKWLGMDRLFDAVYTLPGYSLPENVDPAIRRRQALGHYRSATRVCELPREAEKPSPEGLRRILDDFDLPAREVLYVGDNVLKDMPIARDLGATGVWAEYGTYVSNEYRERLAIISAKAVTRRHVAEEGPARWPLAISSFSQVVEVLDGARWSTPAARPSPAAKRRRR</sequence>
<proteinExistence type="predicted"/>
<keyword evidence="1" id="KW-0378">Hydrolase</keyword>
<dbReference type="RefSeq" id="WP_248345327.1">
    <property type="nucleotide sequence ID" value="NZ_AP025592.1"/>
</dbReference>